<dbReference type="SUPFAM" id="SSF54928">
    <property type="entry name" value="RNA-binding domain, RBD"/>
    <property type="match status" value="1"/>
</dbReference>
<organism evidence="9 10">
    <name type="scientific">Dreissena polymorpha</name>
    <name type="common">Zebra mussel</name>
    <name type="synonym">Mytilus polymorpha</name>
    <dbReference type="NCBI Taxonomy" id="45954"/>
    <lineage>
        <taxon>Eukaryota</taxon>
        <taxon>Metazoa</taxon>
        <taxon>Spiralia</taxon>
        <taxon>Lophotrochozoa</taxon>
        <taxon>Mollusca</taxon>
        <taxon>Bivalvia</taxon>
        <taxon>Autobranchia</taxon>
        <taxon>Heteroconchia</taxon>
        <taxon>Euheterodonta</taxon>
        <taxon>Imparidentia</taxon>
        <taxon>Neoheterodontei</taxon>
        <taxon>Myida</taxon>
        <taxon>Dreissenoidea</taxon>
        <taxon>Dreissenidae</taxon>
        <taxon>Dreissena</taxon>
    </lineage>
</organism>
<feature type="compositionally biased region" description="Basic residues" evidence="7">
    <location>
        <begin position="166"/>
        <end position="185"/>
    </location>
</feature>
<feature type="compositionally biased region" description="Pro residues" evidence="7">
    <location>
        <begin position="138"/>
        <end position="148"/>
    </location>
</feature>
<dbReference type="Proteomes" id="UP000828390">
    <property type="component" value="Unassembled WGS sequence"/>
</dbReference>
<dbReference type="InterPro" id="IPR035979">
    <property type="entry name" value="RBD_domain_sf"/>
</dbReference>
<evidence type="ECO:0000259" key="8">
    <source>
        <dbReference type="PROSITE" id="PS50102"/>
    </source>
</evidence>
<dbReference type="OrthoDB" id="2573941at2759"/>
<comment type="function">
    <text evidence="2">Involved in pre-mRNA splicing as component of the activated spliceosome. As a component of the minor spliceosome, involved in the splicing of U12-type introns in pre-mRNAs.</text>
</comment>
<feature type="domain" description="RRM" evidence="8">
    <location>
        <begin position="36"/>
        <end position="114"/>
    </location>
</feature>
<sequence length="381" mass="45081">MNPLTNVKNLQKLNQRELELGLTNKKSWHDQYKDSAWIFVGGLPYDLTEGDTICVFSQYGEIVNINLVRDKKTGKSKGFCFICFEDQRSTVLTVDNLNGIKLLGRTIRVDHVEEYRMPKEHGDEDDVTMKLRKEGCAPRPPSPRQPSPRPDDNEEEEDMFQVTVKKEKKQKKLKKEKKEKKKRRHSSSESQSSDGGKYQSNVKVKKEKIDTGYDRALTGQNSGHRNYDRHAHKREVERESYGNREASYRKHKEGGSFDKDEDSNERERDRNRGRENLGSDRNERHDRDRIGNIRNDRDGSGNDRNERLEWDRSGIERRDRDRNGNDRYERHDRDSSGNDRYRDQDRSHRSDHADSRSERDKNPGDNRRYRERSEERNGRRR</sequence>
<dbReference type="Gene3D" id="3.30.70.330">
    <property type="match status" value="1"/>
</dbReference>
<dbReference type="PANTHER" id="PTHR45880">
    <property type="entry name" value="RNA-BINDING MOTIF PROTEIN, X-LINKED 2"/>
    <property type="match status" value="1"/>
</dbReference>
<protein>
    <recommendedName>
        <fullName evidence="5">RNA-binding motif protein, X-linked 2</fullName>
    </recommendedName>
</protein>
<reference evidence="9" key="2">
    <citation type="submission" date="2020-11" db="EMBL/GenBank/DDBJ databases">
        <authorList>
            <person name="McCartney M.A."/>
            <person name="Auch B."/>
            <person name="Kono T."/>
            <person name="Mallez S."/>
            <person name="Becker A."/>
            <person name="Gohl D.M."/>
            <person name="Silverstein K.A.T."/>
            <person name="Koren S."/>
            <person name="Bechman K.B."/>
            <person name="Herman A."/>
            <person name="Abrahante J.E."/>
            <person name="Garbe J."/>
        </authorList>
    </citation>
    <scope>NUCLEOTIDE SEQUENCE</scope>
    <source>
        <strain evidence="9">Duluth1</strain>
        <tissue evidence="9">Whole animal</tissue>
    </source>
</reference>
<dbReference type="InterPro" id="IPR012677">
    <property type="entry name" value="Nucleotide-bd_a/b_plait_sf"/>
</dbReference>
<keyword evidence="10" id="KW-1185">Reference proteome</keyword>
<feature type="compositionally biased region" description="Basic and acidic residues" evidence="7">
    <location>
        <begin position="265"/>
        <end position="381"/>
    </location>
</feature>
<dbReference type="FunFam" id="3.30.70.330:FF:000218">
    <property type="entry name" value="RNA-binding motif protein, X-linked 2"/>
    <property type="match status" value="1"/>
</dbReference>
<dbReference type="GO" id="GO:0071011">
    <property type="term" value="C:precatalytic spliceosome"/>
    <property type="evidence" value="ECO:0007669"/>
    <property type="project" value="TreeGrafter"/>
</dbReference>
<dbReference type="GO" id="GO:0005654">
    <property type="term" value="C:nucleoplasm"/>
    <property type="evidence" value="ECO:0007669"/>
    <property type="project" value="UniProtKB-ARBA"/>
</dbReference>
<reference evidence="9" key="1">
    <citation type="journal article" date="2019" name="bioRxiv">
        <title>The Genome of the Zebra Mussel, Dreissena polymorpha: A Resource for Invasive Species Research.</title>
        <authorList>
            <person name="McCartney M.A."/>
            <person name="Auch B."/>
            <person name="Kono T."/>
            <person name="Mallez S."/>
            <person name="Zhang Y."/>
            <person name="Obille A."/>
            <person name="Becker A."/>
            <person name="Abrahante J.E."/>
            <person name="Garbe J."/>
            <person name="Badalamenti J.P."/>
            <person name="Herman A."/>
            <person name="Mangelson H."/>
            <person name="Liachko I."/>
            <person name="Sullivan S."/>
            <person name="Sone E.D."/>
            <person name="Koren S."/>
            <person name="Silverstein K.A.T."/>
            <person name="Beckman K.B."/>
            <person name="Gohl D.M."/>
        </authorList>
    </citation>
    <scope>NUCLEOTIDE SEQUENCE</scope>
    <source>
        <strain evidence="9">Duluth1</strain>
        <tissue evidence="9">Whole animal</tissue>
    </source>
</reference>
<feature type="region of interest" description="Disordered" evidence="7">
    <location>
        <begin position="133"/>
        <end position="381"/>
    </location>
</feature>
<evidence type="ECO:0000256" key="5">
    <source>
        <dbReference type="ARBA" id="ARBA00074390"/>
    </source>
</evidence>
<gene>
    <name evidence="9" type="ORF">DPMN_132186</name>
</gene>
<dbReference type="GO" id="GO:0005686">
    <property type="term" value="C:U2 snRNP"/>
    <property type="evidence" value="ECO:0007669"/>
    <property type="project" value="TreeGrafter"/>
</dbReference>
<dbReference type="CDD" id="cd12411">
    <property type="entry name" value="RRM_ist3_like"/>
    <property type="match status" value="1"/>
</dbReference>
<feature type="compositionally biased region" description="Basic and acidic residues" evidence="7">
    <location>
        <begin position="225"/>
        <end position="258"/>
    </location>
</feature>
<dbReference type="PROSITE" id="PS50102">
    <property type="entry name" value="RRM"/>
    <property type="match status" value="1"/>
</dbReference>
<evidence type="ECO:0000256" key="3">
    <source>
        <dbReference type="ARBA" id="ARBA00061455"/>
    </source>
</evidence>
<dbReference type="InterPro" id="IPR045844">
    <property type="entry name" value="RRM_Ist3-like"/>
</dbReference>
<dbReference type="GO" id="GO:0071013">
    <property type="term" value="C:catalytic step 2 spliceosome"/>
    <property type="evidence" value="ECO:0007669"/>
    <property type="project" value="TreeGrafter"/>
</dbReference>
<evidence type="ECO:0000313" key="10">
    <source>
        <dbReference type="Proteomes" id="UP000828390"/>
    </source>
</evidence>
<proteinExistence type="inferred from homology"/>
<dbReference type="EMBL" id="JAIWYP010000006">
    <property type="protein sequence ID" value="KAH3803914.1"/>
    <property type="molecule type" value="Genomic_DNA"/>
</dbReference>
<dbReference type="InterPro" id="IPR051847">
    <property type="entry name" value="RNA_proc/Spliceosome_comp"/>
</dbReference>
<dbReference type="PANTHER" id="PTHR45880:SF1">
    <property type="entry name" value="RNA-BINDING MOTIF PROTEIN, X-LINKED 2"/>
    <property type="match status" value="1"/>
</dbReference>
<evidence type="ECO:0000256" key="7">
    <source>
        <dbReference type="SAM" id="MobiDB-lite"/>
    </source>
</evidence>
<dbReference type="InterPro" id="IPR000504">
    <property type="entry name" value="RRM_dom"/>
</dbReference>
<comment type="caution">
    <text evidence="9">The sequence shown here is derived from an EMBL/GenBank/DDBJ whole genome shotgun (WGS) entry which is preliminary data.</text>
</comment>
<keyword evidence="1 6" id="KW-0694">RNA-binding</keyword>
<evidence type="ECO:0000313" key="9">
    <source>
        <dbReference type="EMBL" id="KAH3803914.1"/>
    </source>
</evidence>
<dbReference type="Pfam" id="PF00076">
    <property type="entry name" value="RRM_1"/>
    <property type="match status" value="1"/>
</dbReference>
<dbReference type="AlphaFoldDB" id="A0A9D4JBU7"/>
<comment type="similarity">
    <text evidence="3">Belongs to the IST3 family.</text>
</comment>
<comment type="subunit">
    <text evidence="4">Part of the activated spliceosome B/catalytic step 1 spliceosome, one of the forms of the spliceosome which has a well-formed active site but still cannot catalyze the branching reaction and is composed of at least 52 proteins, the U2, U5 and U6 snRNAs and the pre-mRNA. Component of the minor spliceosome, which splices U12-type introns.</text>
</comment>
<name>A0A9D4JBU7_DREPO</name>
<accession>A0A9D4JBU7</accession>
<evidence type="ECO:0000256" key="1">
    <source>
        <dbReference type="ARBA" id="ARBA00022884"/>
    </source>
</evidence>
<dbReference type="GO" id="GO:0003723">
    <property type="term" value="F:RNA binding"/>
    <property type="evidence" value="ECO:0007669"/>
    <property type="project" value="UniProtKB-UniRule"/>
</dbReference>
<dbReference type="SMART" id="SM00360">
    <property type="entry name" value="RRM"/>
    <property type="match status" value="1"/>
</dbReference>
<dbReference type="GO" id="GO:0000398">
    <property type="term" value="P:mRNA splicing, via spliceosome"/>
    <property type="evidence" value="ECO:0007669"/>
    <property type="project" value="InterPro"/>
</dbReference>
<evidence type="ECO:0000256" key="6">
    <source>
        <dbReference type="PROSITE-ProRule" id="PRU00176"/>
    </source>
</evidence>
<evidence type="ECO:0000256" key="4">
    <source>
        <dbReference type="ARBA" id="ARBA00064744"/>
    </source>
</evidence>
<evidence type="ECO:0000256" key="2">
    <source>
        <dbReference type="ARBA" id="ARBA00053249"/>
    </source>
</evidence>